<protein>
    <recommendedName>
        <fullName evidence="4">HAMP domain-containing protein</fullName>
    </recommendedName>
</protein>
<keyword evidence="1" id="KW-1133">Transmembrane helix</keyword>
<feature type="transmembrane region" description="Helical" evidence="1">
    <location>
        <begin position="167"/>
        <end position="189"/>
    </location>
</feature>
<evidence type="ECO:0000313" key="2">
    <source>
        <dbReference type="EMBL" id="MCK0197335.1"/>
    </source>
</evidence>
<keyword evidence="3" id="KW-1185">Reference proteome</keyword>
<reference evidence="2 3" key="1">
    <citation type="submission" date="2022-04" db="EMBL/GenBank/DDBJ databases">
        <authorList>
            <person name="Grouzdev D.S."/>
            <person name="Pantiukh K.S."/>
            <person name="Krutkina M.S."/>
        </authorList>
    </citation>
    <scope>NUCLEOTIDE SEQUENCE [LARGE SCALE GENOMIC DNA]</scope>
    <source>
        <strain evidence="2 3">6x-1</strain>
    </source>
</reference>
<name>A0ABT0DBK0_9HYPH</name>
<evidence type="ECO:0000313" key="3">
    <source>
        <dbReference type="Proteomes" id="UP001203284"/>
    </source>
</evidence>
<keyword evidence="1" id="KW-0812">Transmembrane</keyword>
<proteinExistence type="predicted"/>
<dbReference type="EMBL" id="JALKCH010000006">
    <property type="protein sequence ID" value="MCK0197335.1"/>
    <property type="molecule type" value="Genomic_DNA"/>
</dbReference>
<sequence length="248" mass="26538">MSVTRRLVAIAVLALVALAAVVATLGDVAGREVGQKVGRGRSTYLLGVLRTAAETNLSFGVPLEQISTMQALIEREKISNPQILAIDIFYPEGRAVFSTDRGALGEPVPASWVEALQHHSPWRLDEHGEIIFGTSIENDIGETGGGIAITTSDAERANREAALRLDLIGLTLVVAGAGALFAALLMGVLAHTVERPFARALRTLTGTMSHAAPRSRLGALAFEARQRWREAHRAAERANDHLRAIDDA</sequence>
<evidence type="ECO:0000256" key="1">
    <source>
        <dbReference type="SAM" id="Phobius"/>
    </source>
</evidence>
<keyword evidence="1" id="KW-0472">Membrane</keyword>
<dbReference type="Proteomes" id="UP001203284">
    <property type="component" value="Unassembled WGS sequence"/>
</dbReference>
<dbReference type="RefSeq" id="WP_247029037.1">
    <property type="nucleotide sequence ID" value="NZ_JALKCH010000006.1"/>
</dbReference>
<comment type="caution">
    <text evidence="2">The sequence shown here is derived from an EMBL/GenBank/DDBJ whole genome shotgun (WGS) entry which is preliminary data.</text>
</comment>
<accession>A0ABT0DBK0</accession>
<evidence type="ECO:0008006" key="4">
    <source>
        <dbReference type="Google" id="ProtNLM"/>
    </source>
</evidence>
<gene>
    <name evidence="2" type="ORF">MWN34_10465</name>
</gene>
<organism evidence="2 3">
    <name type="scientific">Ancylobacter crimeensis</name>
    <dbReference type="NCBI Taxonomy" id="2579147"/>
    <lineage>
        <taxon>Bacteria</taxon>
        <taxon>Pseudomonadati</taxon>
        <taxon>Pseudomonadota</taxon>
        <taxon>Alphaproteobacteria</taxon>
        <taxon>Hyphomicrobiales</taxon>
        <taxon>Xanthobacteraceae</taxon>
        <taxon>Ancylobacter</taxon>
    </lineage>
</organism>